<feature type="chain" id="PRO_5015863358" description="Filamentous hemagglutinin family protein" evidence="2">
    <location>
        <begin position="38"/>
        <end position="2743"/>
    </location>
</feature>
<evidence type="ECO:0000256" key="2">
    <source>
        <dbReference type="SAM" id="SignalP"/>
    </source>
</evidence>
<dbReference type="InterPro" id="IPR012334">
    <property type="entry name" value="Pectin_lyas_fold"/>
</dbReference>
<dbReference type="Gene3D" id="2.160.20.10">
    <property type="entry name" value="Single-stranded right-handed beta-helix, Pectin lyase-like"/>
    <property type="match status" value="1"/>
</dbReference>
<reference evidence="3 4" key="1">
    <citation type="submission" date="2018-05" db="EMBL/GenBank/DDBJ databases">
        <title>Genomic Encyclopedia of Type Strains, Phase IV (KMG-IV): sequencing the most valuable type-strain genomes for metagenomic binning, comparative biology and taxonomic classification.</title>
        <authorList>
            <person name="Goeker M."/>
        </authorList>
    </citation>
    <scope>NUCLEOTIDE SEQUENCE [LARGE SCALE GENOMIC DNA]</scope>
    <source>
        <strain evidence="3 4">DSM 3183</strain>
    </source>
</reference>
<accession>A0A2V3V8F0</accession>
<keyword evidence="4" id="KW-1185">Reference proteome</keyword>
<dbReference type="EMBL" id="QJJM01000003">
    <property type="protein sequence ID" value="PXW78043.1"/>
    <property type="molecule type" value="Genomic_DNA"/>
</dbReference>
<evidence type="ECO:0000313" key="3">
    <source>
        <dbReference type="EMBL" id="PXW78043.1"/>
    </source>
</evidence>
<dbReference type="OrthoDB" id="7175603at2"/>
<proteinExistence type="predicted"/>
<name>A0A2V3V8F0_9SPHN</name>
<keyword evidence="2" id="KW-0732">Signal</keyword>
<evidence type="ECO:0000256" key="1">
    <source>
        <dbReference type="SAM" id="MobiDB-lite"/>
    </source>
</evidence>
<sequence length="2743" mass="260257">MAYDRTLTARRILLAKATSALALATGLAIGGSGPAHGQAFEGTPTVVSGGAGINRTPGTDNIRVDTDQAVINWTTNDTAIGGGVINFLPNGRTAFFRNNPTIQNQFTVLNRIIPNDPNRAIALNGTIISQLQTGAGLVSGGNVYFYSPGGIVIGSTGVIDVGGLLLTSLDPVRDGSGNFITAGGALTLGPAASATSYVQVDTGAQITLTPQNSYVAMVSPIIRQNGSVNVNGSAAYVGAEAATITFAGNGLFDIQVTTGTNGDAAAGNTAIAHNGSTTGPASSGAGDNHRIYMVAVPKNNAITMAIGGGSTLGFDIAGAADVQGNSIILSSGFNVSGDTIDQAPANPGQQASLFISSGTITSAINGASSFLTNVAVGSGTLSLAGDARFHGDNQSTVTAFGTGQIIASRDLTVSADRVGLTDGQSVTGGNAQLYAQAGGTVRVLGNAFVTANGEGGGNLSGGAVGAGVGGIADVRSFGNSLLDIAGNLVVSADGRAGSIGSTSTTSNSGTGGTVIVTSGRNATIDNNSTMLIGGNLLVTANGFGSSNFGNGTAGIGQGGSVQINSGASVAGGSNNALTVNGIIFGSADGFGGSAFGTGSGGAGLGGNIGFSAGTGGQINATGPVTLTSFGFGGNADDSDGNGGNGTGGSALAQIFATGGVLSLASDLTIQATGVGGNSGVGVASTGGTGRGGLAQLSLSAFALPPGGTVTVQGQVQIEALGLGGNGVFGGNGFGGALVDGRGALLTMNNAGTMTLNGGVRMSSGGIGGSATTSGTGGSGNGTGGTTQIVASGTGGTINITGLVDIDANGAVFGSSLTGIDGGDGRGGAASISQELGGLITINGDAIVSATGTGDSNTGGGDGIAGSGFGGDARIVSNRDTVTITGNASVDARGTGGFNNGGIRAGNGTGGIANIGAGASGAAAGFATMSIGGNATVTADGTGGTSFGTGSGGDGFGGQAIIGAIEGGVIQIGSFVDATAQGFGGDAAGTGNLGGEGGGGAAQLFAGARAVVTVGGITAMNASGFGGSASAGANSGAAVGGFADVSNGTGNGQITLGQDVFLSSQGLSGNVVDGGGNAGTAAGGTSRMRASGTGSAITVNGNVFADAIAGTGSAVTGTIGDATGGIVDLSVGSGTLNITGAASLDASAFGGNSILTGNGGNATGGRTLVVNTNEGNGFITIAGDTTMVANGTGGTAQTGNGGTGTGGRNELGTINIQSTQTYGGIVSLTATGQGGSALLAGNGGAGIGGDSRFGSNNTQLRGGDVFISAIGRGGDGALGGNGGDATGGFALLISDTGLLAGLVDLDNVSLSVDAFGGAGGAGANGLIGGAGGAGGNATAGDIQAFGAAGNGVLDIGNLQISANGFGGAGGAGGTGSSGLGGAGGAGGNGIGGFNQFGTISSVTNGADNSGSALMLDVFSQAAGFGGSGGTGGSGSTGAGNGGAGGSGEGGRNALLVRGSRVALNNATLVSDGFGGNGGAGATSGAGGNGIGGTVGFLITDRFQIPANRGRLEANDLLGIAGGVGGSGSVAGQSLFARGSNVEVRNADAIVGSLVVNAVGNAPSAGPDVEDFIRVSDGFLNVAGSLTYVTPNRLSVLVSNGAVNAGTFGINTGDFVNDTVITSPTSLGTITAGAISLLSSNNVIVGANLATPGDFSAVASGAIILGNINAGGVIGMQGTSLQLGNLTSGNHVNLTSTSGGISAGVVTAADFIAMTAANGLTLSTATATNGYIDLLVNAGNMTIGNLTAGTYIVLDTRAGNMALGGIQSGEDTELSSTGSVSFADASTGLDFSVTALGDITGNSVNASGAIPTTSYSVGLLSQGGSIQVGNLTGARNIGLVAGGTISAGSLTSGENIVALGTGNILINGAVTTGTAADRYFYVGNTSMVASLGPDFDPTPLFALTPVRTAGNLVVNGPIQASNVLAGVGTAFSASGAITATGGRVGISANSIAAQAISSGLFTFLETTNGNLAVGNVSAGGAVTLQTSSGLLTSGTLTGSLVTVDGGGAVSIGGVTTTGAAQLRSRTASFASTGPITASLVNIGGTAVTLGNVTSTSSGISIGATGGNLGFGTLSSATSTQFNVAGSVTGGDITAGTSIGTIVTGDMTLGNLRTTGPGATSTGFSIGLGANGAIVTGTINSFGLLGIGSDDGLGNFGNASNITTGAITAGGTVLVRANQAIATGNISSTNEIRVRGGSITAGALNATNAVFAAAINGSLTTGNVSAGTNALLLASQNVTAGSIATGNPATGASGTVLVSGSSGISPTAAISAIDLNALLTATPVRAGGNVSIGAVSTGSLVAASTGTLSANSTITAGTRISLDAGGTAVFGGLAVAPTITISSGDIAFSANGGLGNANTGTITLTANRSGSIVIGGAGDNQSQQTGYTLDGSEISRIRAQSIVINAPNVSSTGTGVEIRALTLNGSTATSGTNLNGAEGSLTINTPGTIRVNGNAVFNAMAAANRVSLNAGRVEINADTGGIFLSGSSPGGVLSINANNIHVASASLLERLADNVNFVGRDTALSLPIAASRPDGVIQASTLQFTVGITLFIQNTGTSLLNAGFFGRVGSFQVTPRSSQQGSSSLIDLVIYGQLLDTGDLVRNGTSVRDLIFPRSTSSTGQDSGGPSGFTATSSINGCLLSAIACGGGGITEQSPTVISHAGPPPPTPAAEREAQQEQEEAEAAAEEAARGEAAPRKPIMPPVTIVNTRRLGVEPIIDEPVTSGGNPNLQLDQPLTDPLPDSGGQP</sequence>
<feature type="signal peptide" evidence="2">
    <location>
        <begin position="1"/>
        <end position="37"/>
    </location>
</feature>
<evidence type="ECO:0008006" key="5">
    <source>
        <dbReference type="Google" id="ProtNLM"/>
    </source>
</evidence>
<dbReference type="Proteomes" id="UP000248014">
    <property type="component" value="Unassembled WGS sequence"/>
</dbReference>
<organism evidence="3 4">
    <name type="scientific">Blastomonas natatoria</name>
    <dbReference type="NCBI Taxonomy" id="34015"/>
    <lineage>
        <taxon>Bacteria</taxon>
        <taxon>Pseudomonadati</taxon>
        <taxon>Pseudomonadota</taxon>
        <taxon>Alphaproteobacteria</taxon>
        <taxon>Sphingomonadales</taxon>
        <taxon>Sphingomonadaceae</taxon>
        <taxon>Blastomonas</taxon>
    </lineage>
</organism>
<feature type="compositionally biased region" description="Low complexity" evidence="1">
    <location>
        <begin position="2724"/>
        <end position="2743"/>
    </location>
</feature>
<feature type="compositionally biased region" description="Acidic residues" evidence="1">
    <location>
        <begin position="2673"/>
        <end position="2682"/>
    </location>
</feature>
<feature type="region of interest" description="Disordered" evidence="1">
    <location>
        <begin position="2651"/>
        <end position="2743"/>
    </location>
</feature>
<gene>
    <name evidence="3" type="ORF">C7451_103151</name>
</gene>
<evidence type="ECO:0000313" key="4">
    <source>
        <dbReference type="Proteomes" id="UP000248014"/>
    </source>
</evidence>
<protein>
    <recommendedName>
        <fullName evidence="5">Filamentous hemagglutinin family protein</fullName>
    </recommendedName>
</protein>
<dbReference type="RefSeq" id="WP_146215286.1">
    <property type="nucleotide sequence ID" value="NZ_QJJM01000003.1"/>
</dbReference>
<comment type="caution">
    <text evidence="3">The sequence shown here is derived from an EMBL/GenBank/DDBJ whole genome shotgun (WGS) entry which is preliminary data.</text>
</comment>